<feature type="domain" description="DNA methylase N-4/N-6" evidence="5">
    <location>
        <begin position="9"/>
        <end position="226"/>
    </location>
</feature>
<dbReference type="PRINTS" id="PR00508">
    <property type="entry name" value="S21N4MTFRASE"/>
</dbReference>
<dbReference type="AlphaFoldDB" id="A0A7X0XTQ0"/>
<accession>A0A7X0XTQ0</accession>
<dbReference type="GO" id="GO:0009307">
    <property type="term" value="P:DNA restriction-modification system"/>
    <property type="evidence" value="ECO:0007669"/>
    <property type="project" value="UniProtKB-KW"/>
</dbReference>
<dbReference type="Pfam" id="PF01555">
    <property type="entry name" value="N6_N4_Mtase"/>
    <property type="match status" value="1"/>
</dbReference>
<dbReference type="GO" id="GO:0032259">
    <property type="term" value="P:methylation"/>
    <property type="evidence" value="ECO:0007669"/>
    <property type="project" value="UniProtKB-KW"/>
</dbReference>
<evidence type="ECO:0000313" key="6">
    <source>
        <dbReference type="EMBL" id="MBC1780559.1"/>
    </source>
</evidence>
<evidence type="ECO:0000256" key="4">
    <source>
        <dbReference type="RuleBase" id="RU362026"/>
    </source>
</evidence>
<dbReference type="RefSeq" id="WP_185495788.1">
    <property type="nucleotide sequence ID" value="NZ_JAARUV010000010.1"/>
</dbReference>
<keyword evidence="3" id="KW-0680">Restriction system</keyword>
<comment type="caution">
    <text evidence="6">The sequence shown here is derived from an EMBL/GenBank/DDBJ whole genome shotgun (WGS) entry which is preliminary data.</text>
</comment>
<dbReference type="Gene3D" id="3.40.50.150">
    <property type="entry name" value="Vaccinia Virus protein VP39"/>
    <property type="match status" value="1"/>
</dbReference>
<dbReference type="EMBL" id="JAARUV010000010">
    <property type="protein sequence ID" value="MBC1780559.1"/>
    <property type="molecule type" value="Genomic_DNA"/>
</dbReference>
<proteinExistence type="inferred from homology"/>
<dbReference type="GO" id="GO:0008170">
    <property type="term" value="F:N-methyltransferase activity"/>
    <property type="evidence" value="ECO:0007669"/>
    <property type="project" value="InterPro"/>
</dbReference>
<evidence type="ECO:0000256" key="3">
    <source>
        <dbReference type="ARBA" id="ARBA00022747"/>
    </source>
</evidence>
<dbReference type="EC" id="2.1.1.-" evidence="4"/>
<evidence type="ECO:0000259" key="5">
    <source>
        <dbReference type="Pfam" id="PF01555"/>
    </source>
</evidence>
<gene>
    <name evidence="6" type="ORF">HCA46_17175</name>
</gene>
<evidence type="ECO:0000256" key="2">
    <source>
        <dbReference type="ARBA" id="ARBA00022679"/>
    </source>
</evidence>
<keyword evidence="2 6" id="KW-0808">Transferase</keyword>
<dbReference type="InterPro" id="IPR002941">
    <property type="entry name" value="DNA_methylase_N4/N6"/>
</dbReference>
<reference evidence="6 7" key="1">
    <citation type="submission" date="2020-03" db="EMBL/GenBank/DDBJ databases">
        <title>Soil Listeria distribution.</title>
        <authorList>
            <person name="Liao J."/>
            <person name="Wiedmann M."/>
        </authorList>
    </citation>
    <scope>NUCLEOTIDE SEQUENCE [LARGE SCALE GENOMIC DNA]</scope>
    <source>
        <strain evidence="6 7">FSL L7-1017</strain>
    </source>
</reference>
<dbReference type="InterPro" id="IPR001091">
    <property type="entry name" value="RM_Methyltransferase"/>
</dbReference>
<organism evidence="6 7">
    <name type="scientific">Listeria booriae</name>
    <dbReference type="NCBI Taxonomy" id="1552123"/>
    <lineage>
        <taxon>Bacteria</taxon>
        <taxon>Bacillati</taxon>
        <taxon>Bacillota</taxon>
        <taxon>Bacilli</taxon>
        <taxon>Bacillales</taxon>
        <taxon>Listeriaceae</taxon>
        <taxon>Listeria</taxon>
    </lineage>
</organism>
<evidence type="ECO:0000256" key="1">
    <source>
        <dbReference type="ARBA" id="ARBA00022603"/>
    </source>
</evidence>
<dbReference type="InterPro" id="IPR029063">
    <property type="entry name" value="SAM-dependent_MTases_sf"/>
</dbReference>
<dbReference type="SUPFAM" id="SSF53335">
    <property type="entry name" value="S-adenosyl-L-methionine-dependent methyltransferases"/>
    <property type="match status" value="1"/>
</dbReference>
<evidence type="ECO:0000313" key="7">
    <source>
        <dbReference type="Proteomes" id="UP000547643"/>
    </source>
</evidence>
<keyword evidence="1 6" id="KW-0489">Methyltransferase</keyword>
<dbReference type="GO" id="GO:0003677">
    <property type="term" value="F:DNA binding"/>
    <property type="evidence" value="ECO:0007669"/>
    <property type="project" value="InterPro"/>
</dbReference>
<comment type="similarity">
    <text evidence="4">Belongs to the N(4)/N(6)-methyltransferase family.</text>
</comment>
<protein>
    <recommendedName>
        <fullName evidence="4">Methyltransferase</fullName>
        <ecNumber evidence="4">2.1.1.-</ecNumber>
    </recommendedName>
</protein>
<name>A0A7X0XTQ0_9LIST</name>
<dbReference type="Proteomes" id="UP000547643">
    <property type="component" value="Unassembled WGS sequence"/>
</dbReference>
<sequence>MVRIPDASVDFILCDLPYGITNHNWDTIIPFEPLWEQYNRIIKPDGAVALTANQSFTHKVIASQPDLFRYKWIWEKNRIGNFINAKQRPMSAFEEILMFSKGGTSPGSKIPMRYYPQGLVRAKSPTVLKKEASQFGELKGSKVVEEMDFFTNYPNDILRVPYELDNTHPTQKPVALFKYLIETYTLPGQVVLDNCMGSGTTAIACMDSQRRFIGFEKDFRFWRMANQRIDRNTTQMSLF</sequence>